<evidence type="ECO:0008006" key="4">
    <source>
        <dbReference type="Google" id="ProtNLM"/>
    </source>
</evidence>
<feature type="region of interest" description="Disordered" evidence="1">
    <location>
        <begin position="74"/>
        <end position="102"/>
    </location>
</feature>
<dbReference type="Gene3D" id="1.10.30.50">
    <property type="match status" value="1"/>
</dbReference>
<accession>A0A267WJ29</accession>
<dbReference type="RefSeq" id="WP_095280012.1">
    <property type="nucleotide sequence ID" value="NZ_MNLB01000025.1"/>
</dbReference>
<reference evidence="2 3" key="1">
    <citation type="journal article" date="2017" name="ISME J.">
        <title>Unveiling bifidobacterial biogeography across the mammalian branch of the tree of life.</title>
        <authorList>
            <person name="Milani C."/>
            <person name="Mangifesta M."/>
            <person name="Mancabelli L."/>
            <person name="Lugli G.A."/>
            <person name="James K."/>
            <person name="Duranti S."/>
            <person name="Turroni F."/>
            <person name="Ferrario C."/>
            <person name="Ossiprandi M.C."/>
            <person name="van Sinderen D."/>
            <person name="Ventura M."/>
        </authorList>
    </citation>
    <scope>NUCLEOTIDE SEQUENCE [LARGE SCALE GENOMIC DNA]</scope>
    <source>
        <strain evidence="2 3">1E</strain>
    </source>
</reference>
<comment type="caution">
    <text evidence="2">The sequence shown here is derived from an EMBL/GenBank/DDBJ whole genome shotgun (WGS) entry which is preliminary data.</text>
</comment>
<evidence type="ECO:0000313" key="2">
    <source>
        <dbReference type="EMBL" id="PAC72629.1"/>
    </source>
</evidence>
<sequence>MPRIRKTTRQFEKDKAAFFNQCKAQHAVCWLCGMPIDYAATKNTTDDSFNLDHLYPVSKHPELQFDPAGFKPSHTSCNRLRSNQDPPTPIGTLSRQWINTSN</sequence>
<dbReference type="AlphaFoldDB" id="A0A267WJ29"/>
<gene>
    <name evidence="2" type="ORF">BPS1E_1883</name>
</gene>
<dbReference type="EMBL" id="MNLB01000025">
    <property type="protein sequence ID" value="PAC72629.1"/>
    <property type="molecule type" value="Genomic_DNA"/>
</dbReference>
<organism evidence="2 3">
    <name type="scientific">Bifidobacterium pseudocatenulatum</name>
    <dbReference type="NCBI Taxonomy" id="28026"/>
    <lineage>
        <taxon>Bacteria</taxon>
        <taxon>Bacillati</taxon>
        <taxon>Actinomycetota</taxon>
        <taxon>Actinomycetes</taxon>
        <taxon>Bifidobacteriales</taxon>
        <taxon>Bifidobacteriaceae</taxon>
        <taxon>Bifidobacterium</taxon>
    </lineage>
</organism>
<dbReference type="Proteomes" id="UP000216789">
    <property type="component" value="Unassembled WGS sequence"/>
</dbReference>
<name>A0A267WJ29_BIFPS</name>
<protein>
    <recommendedName>
        <fullName evidence="4">HNH endonuclease</fullName>
    </recommendedName>
</protein>
<evidence type="ECO:0000313" key="3">
    <source>
        <dbReference type="Proteomes" id="UP000216789"/>
    </source>
</evidence>
<evidence type="ECO:0000256" key="1">
    <source>
        <dbReference type="SAM" id="MobiDB-lite"/>
    </source>
</evidence>
<proteinExistence type="predicted"/>